<organism evidence="2 3">
    <name type="scientific">Roseibium aquae</name>
    <dbReference type="NCBI Taxonomy" id="1323746"/>
    <lineage>
        <taxon>Bacteria</taxon>
        <taxon>Pseudomonadati</taxon>
        <taxon>Pseudomonadota</taxon>
        <taxon>Alphaproteobacteria</taxon>
        <taxon>Hyphomicrobiales</taxon>
        <taxon>Stappiaceae</taxon>
        <taxon>Roseibium</taxon>
    </lineage>
</organism>
<comment type="caution">
    <text evidence="2">The sequence shown here is derived from an EMBL/GenBank/DDBJ whole genome shotgun (WGS) entry which is preliminary data.</text>
</comment>
<keyword evidence="3" id="KW-1185">Reference proteome</keyword>
<reference evidence="2" key="2">
    <citation type="submission" date="2020-09" db="EMBL/GenBank/DDBJ databases">
        <authorList>
            <person name="Sun Q."/>
            <person name="Zhou Y."/>
        </authorList>
    </citation>
    <scope>NUCLEOTIDE SEQUENCE</scope>
    <source>
        <strain evidence="2">CGMCC 1.12426</strain>
    </source>
</reference>
<dbReference type="Proteomes" id="UP000605148">
    <property type="component" value="Unassembled WGS sequence"/>
</dbReference>
<dbReference type="GO" id="GO:0016747">
    <property type="term" value="F:acyltransferase activity, transferring groups other than amino-acyl groups"/>
    <property type="evidence" value="ECO:0007669"/>
    <property type="project" value="InterPro"/>
</dbReference>
<dbReference type="PANTHER" id="PTHR43792">
    <property type="entry name" value="GNAT FAMILY, PUTATIVE (AFU_ORTHOLOGUE AFUA_3G00765)-RELATED-RELATED"/>
    <property type="match status" value="1"/>
</dbReference>
<dbReference type="SUPFAM" id="SSF55729">
    <property type="entry name" value="Acyl-CoA N-acyltransferases (Nat)"/>
    <property type="match status" value="1"/>
</dbReference>
<feature type="domain" description="N-acetyltransferase" evidence="1">
    <location>
        <begin position="24"/>
        <end position="193"/>
    </location>
</feature>
<dbReference type="InterPro" id="IPR016181">
    <property type="entry name" value="Acyl_CoA_acyltransferase"/>
</dbReference>
<protein>
    <submittedName>
        <fullName evidence="2">N-acetyltransferase</fullName>
    </submittedName>
</protein>
<proteinExistence type="predicted"/>
<reference evidence="2" key="1">
    <citation type="journal article" date="2014" name="Int. J. Syst. Evol. Microbiol.">
        <title>Complete genome sequence of Corynebacterium casei LMG S-19264T (=DSM 44701T), isolated from a smear-ripened cheese.</title>
        <authorList>
            <consortium name="US DOE Joint Genome Institute (JGI-PGF)"/>
            <person name="Walter F."/>
            <person name="Albersmeier A."/>
            <person name="Kalinowski J."/>
            <person name="Ruckert C."/>
        </authorList>
    </citation>
    <scope>NUCLEOTIDE SEQUENCE</scope>
    <source>
        <strain evidence="2">CGMCC 1.12426</strain>
    </source>
</reference>
<dbReference type="Pfam" id="PF13302">
    <property type="entry name" value="Acetyltransf_3"/>
    <property type="match status" value="1"/>
</dbReference>
<evidence type="ECO:0000259" key="1">
    <source>
        <dbReference type="PROSITE" id="PS51186"/>
    </source>
</evidence>
<dbReference type="InterPro" id="IPR000182">
    <property type="entry name" value="GNAT_dom"/>
</dbReference>
<dbReference type="InterPro" id="IPR051531">
    <property type="entry name" value="N-acetyltransferase"/>
</dbReference>
<evidence type="ECO:0000313" key="2">
    <source>
        <dbReference type="EMBL" id="GGB46528.1"/>
    </source>
</evidence>
<name>A0A916TIG0_9HYPH</name>
<gene>
    <name evidence="2" type="ORF">GCM10011316_18350</name>
</gene>
<dbReference type="EMBL" id="BMFA01000005">
    <property type="protein sequence ID" value="GGB46528.1"/>
    <property type="molecule type" value="Genomic_DNA"/>
</dbReference>
<dbReference type="Gene3D" id="3.40.630.30">
    <property type="match status" value="1"/>
</dbReference>
<sequence>MGLVEGLGEIGMSARLPTLTTRRLVLRSLELGDAAAVENLAGRDFEIARWMTSFSWPYQAGAAEAFLEANAAADPVADEAAFGVTLGGVLIGVVAIEAPGDLEEQPDCPTLGYWFGRPFHGFGYAREAAMAALEWGFEAHGGCPAIAARVFEENKRSRAVLRKLGFRAVGKTVRYAKPLDRKIDNIVMRLERGDFETGRKAA</sequence>
<evidence type="ECO:0000313" key="3">
    <source>
        <dbReference type="Proteomes" id="UP000605148"/>
    </source>
</evidence>
<dbReference type="AlphaFoldDB" id="A0A916TIG0"/>
<dbReference type="PROSITE" id="PS51186">
    <property type="entry name" value="GNAT"/>
    <property type="match status" value="1"/>
</dbReference>
<accession>A0A916TIG0</accession>